<feature type="chain" id="PRO_5003033032" evidence="4">
    <location>
        <begin position="28"/>
        <end position="932"/>
    </location>
</feature>
<dbReference type="AlphaFoldDB" id="D2PLH6"/>
<dbReference type="InterPro" id="IPR033403">
    <property type="entry name" value="DUF5110"/>
</dbReference>
<dbReference type="InterPro" id="IPR006584">
    <property type="entry name" value="Cellulose-bd_IV"/>
</dbReference>
<evidence type="ECO:0000259" key="5">
    <source>
        <dbReference type="PROSITE" id="PS51175"/>
    </source>
</evidence>
<name>D2PLH6_KRIFD</name>
<dbReference type="KEGG" id="kfl:Kfla_1507"/>
<dbReference type="RefSeq" id="WP_012919161.1">
    <property type="nucleotide sequence ID" value="NC_013729.1"/>
</dbReference>
<dbReference type="PROSITE" id="PS51175">
    <property type="entry name" value="CBM6"/>
    <property type="match status" value="1"/>
</dbReference>
<feature type="domain" description="CBM6" evidence="5">
    <location>
        <begin position="143"/>
        <end position="274"/>
    </location>
</feature>
<dbReference type="CAZy" id="GH31">
    <property type="family name" value="Glycoside Hydrolase Family 31"/>
</dbReference>
<evidence type="ECO:0000256" key="3">
    <source>
        <dbReference type="RuleBase" id="RU361185"/>
    </source>
</evidence>
<gene>
    <name evidence="6" type="ordered locus">Kfla_1507</name>
</gene>
<dbReference type="GO" id="GO:0005975">
    <property type="term" value="P:carbohydrate metabolic process"/>
    <property type="evidence" value="ECO:0007669"/>
    <property type="project" value="InterPro"/>
</dbReference>
<evidence type="ECO:0000256" key="2">
    <source>
        <dbReference type="ARBA" id="ARBA00022729"/>
    </source>
</evidence>
<evidence type="ECO:0000256" key="4">
    <source>
        <dbReference type="SAM" id="SignalP"/>
    </source>
</evidence>
<reference evidence="7" key="1">
    <citation type="submission" date="2009-09" db="EMBL/GenBank/DDBJ databases">
        <title>The complete genome of Kribbella flavida DSM 17836.</title>
        <authorList>
            <consortium name="US DOE Joint Genome Institute (JGI-PGF)"/>
            <person name="Lucas S."/>
            <person name="Copeland A."/>
            <person name="Lapidus A."/>
            <person name="Glavina del Rio T."/>
            <person name="Dalin E."/>
            <person name="Tice H."/>
            <person name="Bruce D."/>
            <person name="Goodwin L."/>
            <person name="Pitluck S."/>
            <person name="Kyrpides N."/>
            <person name="Mavromatis K."/>
            <person name="Ivanova N."/>
            <person name="Saunders E."/>
            <person name="Brettin T."/>
            <person name="Detter J.C."/>
            <person name="Han C."/>
            <person name="Larimer F."/>
            <person name="Land M."/>
            <person name="Hauser L."/>
            <person name="Markowitz V."/>
            <person name="Cheng J.-F."/>
            <person name="Hugenholtz P."/>
            <person name="Woyke T."/>
            <person name="Wu D."/>
            <person name="Pukall R."/>
            <person name="Klenk H.-P."/>
            <person name="Eisen J.A."/>
        </authorList>
    </citation>
    <scope>NUCLEOTIDE SEQUENCE [LARGE SCALE GENOMIC DNA]</scope>
    <source>
        <strain evidence="7">DSM 17836 / JCM 10339 / NBRC 14399</strain>
    </source>
</reference>
<dbReference type="SUPFAM" id="SSF51011">
    <property type="entry name" value="Glycosyl hydrolase domain"/>
    <property type="match status" value="1"/>
</dbReference>
<protein>
    <submittedName>
        <fullName evidence="6">Glycoside hydrolase family 31</fullName>
    </submittedName>
</protein>
<dbReference type="PANTHER" id="PTHR43863">
    <property type="entry name" value="HYDROLASE, PUTATIVE (AFU_ORTHOLOGUE AFUA_1G03140)-RELATED"/>
    <property type="match status" value="1"/>
</dbReference>
<keyword evidence="3 6" id="KW-0378">Hydrolase</keyword>
<dbReference type="EMBL" id="CP001736">
    <property type="protein sequence ID" value="ADB30605.1"/>
    <property type="molecule type" value="Genomic_DNA"/>
</dbReference>
<evidence type="ECO:0000313" key="7">
    <source>
        <dbReference type="Proteomes" id="UP000007967"/>
    </source>
</evidence>
<comment type="similarity">
    <text evidence="1 3">Belongs to the glycosyl hydrolase 31 family.</text>
</comment>
<dbReference type="InterPro" id="IPR008979">
    <property type="entry name" value="Galactose-bd-like_sf"/>
</dbReference>
<dbReference type="InterPro" id="IPR051816">
    <property type="entry name" value="Glycosyl_Hydrolase_31"/>
</dbReference>
<keyword evidence="7" id="KW-1185">Reference proteome</keyword>
<organism evidence="6 7">
    <name type="scientific">Kribbella flavida (strain DSM 17836 / JCM 10339 / NBRC 14399)</name>
    <dbReference type="NCBI Taxonomy" id="479435"/>
    <lineage>
        <taxon>Bacteria</taxon>
        <taxon>Bacillati</taxon>
        <taxon>Actinomycetota</taxon>
        <taxon>Actinomycetes</taxon>
        <taxon>Propionibacteriales</taxon>
        <taxon>Kribbellaceae</taxon>
        <taxon>Kribbella</taxon>
    </lineage>
</organism>
<evidence type="ECO:0000313" key="6">
    <source>
        <dbReference type="EMBL" id="ADB30605.1"/>
    </source>
</evidence>
<dbReference type="CAZy" id="CBM35">
    <property type="family name" value="Carbohydrate-Binding Module Family 35"/>
</dbReference>
<dbReference type="Pfam" id="PF01055">
    <property type="entry name" value="Glyco_hydro_31_2nd"/>
    <property type="match status" value="1"/>
</dbReference>
<dbReference type="Pfam" id="PF03422">
    <property type="entry name" value="CBM_6"/>
    <property type="match status" value="1"/>
</dbReference>
<evidence type="ECO:0000256" key="1">
    <source>
        <dbReference type="ARBA" id="ARBA00007806"/>
    </source>
</evidence>
<dbReference type="Pfam" id="PF17137">
    <property type="entry name" value="DUF5110"/>
    <property type="match status" value="1"/>
</dbReference>
<dbReference type="InterPro" id="IPR017853">
    <property type="entry name" value="GH"/>
</dbReference>
<dbReference type="eggNOG" id="COG1501">
    <property type="taxonomic scope" value="Bacteria"/>
</dbReference>
<dbReference type="Gene3D" id="3.20.20.80">
    <property type="entry name" value="Glycosidases"/>
    <property type="match status" value="1"/>
</dbReference>
<dbReference type="InterPro" id="IPR048395">
    <property type="entry name" value="Glyco_hydro_31_C"/>
</dbReference>
<proteinExistence type="inferred from homology"/>
<dbReference type="InterPro" id="IPR000322">
    <property type="entry name" value="Glyco_hydro_31_TIM"/>
</dbReference>
<dbReference type="Gene3D" id="2.60.120.260">
    <property type="entry name" value="Galactose-binding domain-like"/>
    <property type="match status" value="1"/>
</dbReference>
<dbReference type="Pfam" id="PF21365">
    <property type="entry name" value="Glyco_hydro_31_3rd"/>
    <property type="match status" value="1"/>
</dbReference>
<reference evidence="6 7" key="2">
    <citation type="journal article" date="2010" name="Stand. Genomic Sci.">
        <title>Complete genome sequence of Kribbella flavida type strain (IFO 14399).</title>
        <authorList>
            <person name="Pukall R."/>
            <person name="Lapidus A."/>
            <person name="Glavina Del Rio T."/>
            <person name="Copeland A."/>
            <person name="Tice H."/>
            <person name="Cheng J.-F."/>
            <person name="Lucas S."/>
            <person name="Chen F."/>
            <person name="Nolan M."/>
            <person name="LaButti K."/>
            <person name="Pati A."/>
            <person name="Ivanova N."/>
            <person name="Mavrommatis K."/>
            <person name="Mikhailova N."/>
            <person name="Pitluck S."/>
            <person name="Bruce D."/>
            <person name="Goodwin L."/>
            <person name="Land M."/>
            <person name="Hauser L."/>
            <person name="Chang Y.-J."/>
            <person name="Jeffries C.D."/>
            <person name="Chen A."/>
            <person name="Palaniappan K."/>
            <person name="Chain P."/>
            <person name="Rohde M."/>
            <person name="Goeker M."/>
            <person name="Bristow J."/>
            <person name="Eisen J.A."/>
            <person name="Markowitz V."/>
            <person name="Hugenholtz P."/>
            <person name="Kyrpides N.C."/>
            <person name="Klenk H.-P."/>
            <person name="Brettin T."/>
        </authorList>
    </citation>
    <scope>NUCLEOTIDE SEQUENCE [LARGE SCALE GENOMIC DNA]</scope>
    <source>
        <strain evidence="7">DSM 17836 / JCM 10339 / NBRC 14399</strain>
    </source>
</reference>
<sequence length="932" mass="100120">MRLLPARNLRVLAAASCLSLLAGTALAAPAPSSVAVADTVQGVVTDGNARFQVLTPTLIRLEYAGDRSFQDATTFTVVNRPLSRTPFTTRVTPGGFREIRTSALTLRYRQGSGPFTRSNVSMVVHGNGVTASPAFPSYCALATACEGENAALLGKASTAYDHTGHTGSGFVAGYEKAGAGISVNVSGVPAAGTYRLAVRYANSTGGDGQNTTRTLSTQVNGAAGPGLTLPPTGSWDTWSTATATVDLKAGTNTVGILFKDGDSGRVNVDSLAVTPTSVTDYPAAQTGLLTTAYGAGPASTLGGWSRSLDNPRQVPAHQHPGILNRDGWYLLDDTRTAVLTADHEVRARPTHGTHPYQDGYLFGYGRDYKRALGDLNVLTGRTNLLPQSAYGVWYSRYHPYSADDYQNTLLPKFRSTGVPVDWLVLDTDFKAPNSWNGWNWNTSLFPKPQTFMDWTKQQGLSVALNVHPTIAEDDPKFAETNAAAGGLELDTSAWTHVRPHLFDWSKPAQLAAYQQLHKPFEQQGVRAWWLDYCSYCGASTASDPQVAPDNLINQAYADAATRRGLRGFSFARIGGAEYGGIESSYPIGPWSERRNTLQFTGDTPGTWDFLRYAVRYTADEAAAGLSNVSHDVGSFHGDHLPDDMYARWVQFGTFQPIDRLHSDHADRLPWEYGTEAADSATKFLRLREALVPYTYTMAQQAHATGVPIVRPMYLEYPAQEAAYAVPGQYLYGDSLLVAPITSPNSDGVGSTSVWVPPSTWTDYFTGASYTGPSTVTISAPLSRMPVLVKGGGIVTTRTDYVDNQSQGVLTQLTATVAAGANGSFTLYQDAGEGTGYQRGQSATTRLSWHDRAGTFTIGRTTGSYPGAASARAYTLRLSNSKAPAAVSVDGRLLPRTAWSYDRTTRTVTATTGRLSVRSAHAITLHGRVTPAH</sequence>
<keyword evidence="2 4" id="KW-0732">Signal</keyword>
<dbReference type="Proteomes" id="UP000007967">
    <property type="component" value="Chromosome"/>
</dbReference>
<dbReference type="CDD" id="cd04083">
    <property type="entry name" value="CBM35_Lmo2446-like"/>
    <property type="match status" value="1"/>
</dbReference>
<feature type="signal peptide" evidence="4">
    <location>
        <begin position="1"/>
        <end position="27"/>
    </location>
</feature>
<dbReference type="GO" id="GO:0030246">
    <property type="term" value="F:carbohydrate binding"/>
    <property type="evidence" value="ECO:0007669"/>
    <property type="project" value="InterPro"/>
</dbReference>
<dbReference type="Gene3D" id="2.60.40.1180">
    <property type="entry name" value="Golgi alpha-mannosidase II"/>
    <property type="match status" value="2"/>
</dbReference>
<dbReference type="InterPro" id="IPR013780">
    <property type="entry name" value="Glyco_hydro_b"/>
</dbReference>
<keyword evidence="3" id="KW-0326">Glycosidase</keyword>
<dbReference type="CDD" id="cd06595">
    <property type="entry name" value="GH31_u1"/>
    <property type="match status" value="1"/>
</dbReference>
<accession>D2PLH6</accession>
<dbReference type="SUPFAM" id="SSF51445">
    <property type="entry name" value="(Trans)glycosidases"/>
    <property type="match status" value="1"/>
</dbReference>
<dbReference type="HOGENOM" id="CLU_008391_0_0_11"/>
<dbReference type="STRING" id="479435.Kfla_1507"/>
<dbReference type="GO" id="GO:0004553">
    <property type="term" value="F:hydrolase activity, hydrolyzing O-glycosyl compounds"/>
    <property type="evidence" value="ECO:0007669"/>
    <property type="project" value="InterPro"/>
</dbReference>
<dbReference type="SUPFAM" id="SSF49785">
    <property type="entry name" value="Galactose-binding domain-like"/>
    <property type="match status" value="1"/>
</dbReference>
<dbReference type="OrthoDB" id="176168at2"/>
<dbReference type="SMART" id="SM00606">
    <property type="entry name" value="CBD_IV"/>
    <property type="match status" value="1"/>
</dbReference>
<dbReference type="PANTHER" id="PTHR43863:SF2">
    <property type="entry name" value="MALTASE-GLUCOAMYLASE"/>
    <property type="match status" value="1"/>
</dbReference>
<dbReference type="InterPro" id="IPR005084">
    <property type="entry name" value="CBM6"/>
</dbReference>